<organism evidence="2 3">
    <name type="scientific">Phaseolus angularis</name>
    <name type="common">Azuki bean</name>
    <name type="synonym">Vigna angularis</name>
    <dbReference type="NCBI Taxonomy" id="3914"/>
    <lineage>
        <taxon>Eukaryota</taxon>
        <taxon>Viridiplantae</taxon>
        <taxon>Streptophyta</taxon>
        <taxon>Embryophyta</taxon>
        <taxon>Tracheophyta</taxon>
        <taxon>Spermatophyta</taxon>
        <taxon>Magnoliopsida</taxon>
        <taxon>eudicotyledons</taxon>
        <taxon>Gunneridae</taxon>
        <taxon>Pentapetalae</taxon>
        <taxon>rosids</taxon>
        <taxon>fabids</taxon>
        <taxon>Fabales</taxon>
        <taxon>Fabaceae</taxon>
        <taxon>Papilionoideae</taxon>
        <taxon>50 kb inversion clade</taxon>
        <taxon>NPAAA clade</taxon>
        <taxon>indigoferoid/millettioid clade</taxon>
        <taxon>Phaseoleae</taxon>
        <taxon>Vigna</taxon>
    </lineage>
</organism>
<feature type="region of interest" description="Disordered" evidence="1">
    <location>
        <begin position="1"/>
        <end position="30"/>
    </location>
</feature>
<sequence length="102" mass="11612">MISPSLAARRGEVRQGRSAASPPRGTPASPIATTRLRRDLVRVLHCTTPGEFLFLFCHGTCSRCYGEILFPSFSPFWFVAWWSCGVKQRRVANWEFWKFGVC</sequence>
<evidence type="ECO:0000313" key="2">
    <source>
        <dbReference type="EMBL" id="KOM44620.1"/>
    </source>
</evidence>
<name>A0A0L9UNZ7_PHAAN</name>
<gene>
    <name evidence="2" type="ORF">LR48_Vigan05g222500</name>
</gene>
<evidence type="ECO:0000313" key="3">
    <source>
        <dbReference type="Proteomes" id="UP000053144"/>
    </source>
</evidence>
<reference evidence="3" key="1">
    <citation type="journal article" date="2015" name="Proc. Natl. Acad. Sci. U.S.A.">
        <title>Genome sequencing of adzuki bean (Vigna angularis) provides insight into high starch and low fat accumulation and domestication.</title>
        <authorList>
            <person name="Yang K."/>
            <person name="Tian Z."/>
            <person name="Chen C."/>
            <person name="Luo L."/>
            <person name="Zhao B."/>
            <person name="Wang Z."/>
            <person name="Yu L."/>
            <person name="Li Y."/>
            <person name="Sun Y."/>
            <person name="Li W."/>
            <person name="Chen Y."/>
            <person name="Li Y."/>
            <person name="Zhang Y."/>
            <person name="Ai D."/>
            <person name="Zhao J."/>
            <person name="Shang C."/>
            <person name="Ma Y."/>
            <person name="Wu B."/>
            <person name="Wang M."/>
            <person name="Gao L."/>
            <person name="Sun D."/>
            <person name="Zhang P."/>
            <person name="Guo F."/>
            <person name="Wang W."/>
            <person name="Li Y."/>
            <person name="Wang J."/>
            <person name="Varshney R.K."/>
            <person name="Wang J."/>
            <person name="Ling H.Q."/>
            <person name="Wan P."/>
        </authorList>
    </citation>
    <scope>NUCLEOTIDE SEQUENCE</scope>
    <source>
        <strain evidence="3">cv. Jingnong 6</strain>
    </source>
</reference>
<dbReference type="EMBL" id="CM003375">
    <property type="protein sequence ID" value="KOM44620.1"/>
    <property type="molecule type" value="Genomic_DNA"/>
</dbReference>
<dbReference type="AlphaFoldDB" id="A0A0L9UNZ7"/>
<proteinExistence type="predicted"/>
<protein>
    <submittedName>
        <fullName evidence="2">Uncharacterized protein</fullName>
    </submittedName>
</protein>
<accession>A0A0L9UNZ7</accession>
<dbReference type="Gramene" id="KOM44620">
    <property type="protein sequence ID" value="KOM44620"/>
    <property type="gene ID" value="LR48_Vigan05g222500"/>
</dbReference>
<dbReference type="Proteomes" id="UP000053144">
    <property type="component" value="Chromosome 5"/>
</dbReference>
<evidence type="ECO:0000256" key="1">
    <source>
        <dbReference type="SAM" id="MobiDB-lite"/>
    </source>
</evidence>